<dbReference type="AlphaFoldDB" id="A0A834JYR2"/>
<evidence type="ECO:0000313" key="3">
    <source>
        <dbReference type="Proteomes" id="UP000617340"/>
    </source>
</evidence>
<name>A0A834JYR2_VESGE</name>
<feature type="compositionally biased region" description="Basic and acidic residues" evidence="1">
    <location>
        <begin position="66"/>
        <end position="85"/>
    </location>
</feature>
<reference evidence="2" key="1">
    <citation type="journal article" date="2020" name="G3 (Bethesda)">
        <title>High-Quality Assemblies for Three Invasive Social Wasps from the &lt;i&gt;Vespula&lt;/i&gt; Genus.</title>
        <authorList>
            <person name="Harrop T.W.R."/>
            <person name="Guhlin J."/>
            <person name="McLaughlin G.M."/>
            <person name="Permina E."/>
            <person name="Stockwell P."/>
            <person name="Gilligan J."/>
            <person name="Le Lec M.F."/>
            <person name="Gruber M.A.M."/>
            <person name="Quinn O."/>
            <person name="Lovegrove M."/>
            <person name="Duncan E.J."/>
            <person name="Remnant E.J."/>
            <person name="Van Eeckhoven J."/>
            <person name="Graham B."/>
            <person name="Knapp R.A."/>
            <person name="Langford K.W."/>
            <person name="Kronenberg Z."/>
            <person name="Press M.O."/>
            <person name="Eacker S.M."/>
            <person name="Wilson-Rankin E.E."/>
            <person name="Purcell J."/>
            <person name="Lester P.J."/>
            <person name="Dearden P.K."/>
        </authorList>
    </citation>
    <scope>NUCLEOTIDE SEQUENCE</scope>
    <source>
        <strain evidence="2">Linc-1</strain>
    </source>
</reference>
<keyword evidence="3" id="KW-1185">Reference proteome</keyword>
<sequence>MRVRDINSLMADGGVVGGSRTGPVVTPHTLELTPRGRVFLQLAPPETARAYLPPEYRPGRVYSDTESEKAEKSREEQNGVEAEEKRTCAAETLRSLFISVRPFVLMPFNLRTDKYGLCL</sequence>
<evidence type="ECO:0000313" key="2">
    <source>
        <dbReference type="EMBL" id="KAF7395429.1"/>
    </source>
</evidence>
<organism evidence="2 3">
    <name type="scientific">Vespula germanica</name>
    <name type="common">German yellow jacket</name>
    <name type="synonym">Paravespula germanica</name>
    <dbReference type="NCBI Taxonomy" id="30212"/>
    <lineage>
        <taxon>Eukaryota</taxon>
        <taxon>Metazoa</taxon>
        <taxon>Ecdysozoa</taxon>
        <taxon>Arthropoda</taxon>
        <taxon>Hexapoda</taxon>
        <taxon>Insecta</taxon>
        <taxon>Pterygota</taxon>
        <taxon>Neoptera</taxon>
        <taxon>Endopterygota</taxon>
        <taxon>Hymenoptera</taxon>
        <taxon>Apocrita</taxon>
        <taxon>Aculeata</taxon>
        <taxon>Vespoidea</taxon>
        <taxon>Vespidae</taxon>
        <taxon>Vespinae</taxon>
        <taxon>Vespula</taxon>
    </lineage>
</organism>
<evidence type="ECO:0000256" key="1">
    <source>
        <dbReference type="SAM" id="MobiDB-lite"/>
    </source>
</evidence>
<gene>
    <name evidence="2" type="ORF">HZH68_009479</name>
</gene>
<feature type="region of interest" description="Disordered" evidence="1">
    <location>
        <begin position="50"/>
        <end position="85"/>
    </location>
</feature>
<dbReference type="EMBL" id="JACSDZ010000009">
    <property type="protein sequence ID" value="KAF7395429.1"/>
    <property type="molecule type" value="Genomic_DNA"/>
</dbReference>
<comment type="caution">
    <text evidence="2">The sequence shown here is derived from an EMBL/GenBank/DDBJ whole genome shotgun (WGS) entry which is preliminary data.</text>
</comment>
<accession>A0A834JYR2</accession>
<proteinExistence type="predicted"/>
<protein>
    <submittedName>
        <fullName evidence="2">Uncharacterized protein</fullName>
    </submittedName>
</protein>
<dbReference type="Proteomes" id="UP000617340">
    <property type="component" value="Unassembled WGS sequence"/>
</dbReference>